<keyword evidence="2" id="KW-0547">Nucleotide-binding</keyword>
<dbReference type="InterPro" id="IPR036961">
    <property type="entry name" value="Kinesin_motor_dom_sf"/>
</dbReference>
<comment type="subcellular location">
    <subcellularLocation>
        <location evidence="1">Cytoplasm</location>
        <location evidence="1">Cytoskeleton</location>
    </subcellularLocation>
</comment>
<feature type="compositionally biased region" description="Low complexity" evidence="7">
    <location>
        <begin position="525"/>
        <end position="534"/>
    </location>
</feature>
<feature type="compositionally biased region" description="Acidic residues" evidence="7">
    <location>
        <begin position="857"/>
        <end position="868"/>
    </location>
</feature>
<feature type="region of interest" description="Disordered" evidence="7">
    <location>
        <begin position="1168"/>
        <end position="1323"/>
    </location>
</feature>
<feature type="compositionally biased region" description="Low complexity" evidence="7">
    <location>
        <begin position="842"/>
        <end position="856"/>
    </location>
</feature>
<dbReference type="GO" id="GO:0007018">
    <property type="term" value="P:microtubule-based movement"/>
    <property type="evidence" value="ECO:0007669"/>
    <property type="project" value="InterPro"/>
</dbReference>
<feature type="compositionally biased region" description="Low complexity" evidence="7">
    <location>
        <begin position="1283"/>
        <end position="1308"/>
    </location>
</feature>
<dbReference type="GO" id="GO:0008017">
    <property type="term" value="F:microtubule binding"/>
    <property type="evidence" value="ECO:0007669"/>
    <property type="project" value="InterPro"/>
</dbReference>
<organism evidence="9 10">
    <name type="scientific">Trichuris muris</name>
    <name type="common">Mouse whipworm</name>
    <dbReference type="NCBI Taxonomy" id="70415"/>
    <lineage>
        <taxon>Eukaryota</taxon>
        <taxon>Metazoa</taxon>
        <taxon>Ecdysozoa</taxon>
        <taxon>Nematoda</taxon>
        <taxon>Enoplea</taxon>
        <taxon>Dorylaimia</taxon>
        <taxon>Trichinellida</taxon>
        <taxon>Trichuridae</taxon>
        <taxon>Trichuris</taxon>
    </lineage>
</organism>
<evidence type="ECO:0000256" key="6">
    <source>
        <dbReference type="SAM" id="Coils"/>
    </source>
</evidence>
<dbReference type="Proteomes" id="UP000046395">
    <property type="component" value="Unassembled WGS sequence"/>
</dbReference>
<keyword evidence="4" id="KW-0963">Cytoplasm</keyword>
<feature type="compositionally biased region" description="Polar residues" evidence="7">
    <location>
        <begin position="1309"/>
        <end position="1323"/>
    </location>
</feature>
<evidence type="ECO:0000256" key="2">
    <source>
        <dbReference type="ARBA" id="ARBA00022741"/>
    </source>
</evidence>
<reference evidence="10" key="1">
    <citation type="submission" date="2019-12" db="UniProtKB">
        <authorList>
            <consortium name="WormBaseParasite"/>
        </authorList>
    </citation>
    <scope>IDENTIFICATION</scope>
</reference>
<feature type="domain" description="Kinesin motor" evidence="8">
    <location>
        <begin position="190"/>
        <end position="514"/>
    </location>
</feature>
<feature type="compositionally biased region" description="Polar residues" evidence="7">
    <location>
        <begin position="1130"/>
        <end position="1144"/>
    </location>
</feature>
<dbReference type="SMART" id="SM00129">
    <property type="entry name" value="KISc"/>
    <property type="match status" value="1"/>
</dbReference>
<feature type="compositionally biased region" description="Basic residues" evidence="7">
    <location>
        <begin position="131"/>
        <end position="145"/>
    </location>
</feature>
<keyword evidence="4" id="KW-0206">Cytoskeleton</keyword>
<dbReference type="WBParaSite" id="TMUE_3000014344.1">
    <property type="protein sequence ID" value="TMUE_3000014344.1"/>
    <property type="gene ID" value="WBGene00302189"/>
</dbReference>
<feature type="region of interest" description="Disordered" evidence="7">
    <location>
        <begin position="620"/>
        <end position="639"/>
    </location>
</feature>
<evidence type="ECO:0000256" key="4">
    <source>
        <dbReference type="ARBA" id="ARBA00023212"/>
    </source>
</evidence>
<dbReference type="PANTHER" id="PTHR21608">
    <property type="entry name" value="KINESIN-LIKE PROTEIN CG14535"/>
    <property type="match status" value="1"/>
</dbReference>
<dbReference type="PANTHER" id="PTHR21608:SF7">
    <property type="entry name" value="KINESIN-LIKE PROTEIN CG14535"/>
    <property type="match status" value="1"/>
</dbReference>
<dbReference type="InterPro" id="IPR001752">
    <property type="entry name" value="Kinesin_motor_dom"/>
</dbReference>
<accession>A0A5S6R4V5</accession>
<dbReference type="GO" id="GO:0005524">
    <property type="term" value="F:ATP binding"/>
    <property type="evidence" value="ECO:0007669"/>
    <property type="project" value="UniProtKB-KW"/>
</dbReference>
<dbReference type="GO" id="GO:0005856">
    <property type="term" value="C:cytoskeleton"/>
    <property type="evidence" value="ECO:0007669"/>
    <property type="project" value="UniProtKB-SubCell"/>
</dbReference>
<protein>
    <submittedName>
        <fullName evidence="10">Kinesin motor domain-containing protein</fullName>
    </submittedName>
</protein>
<evidence type="ECO:0000256" key="1">
    <source>
        <dbReference type="ARBA" id="ARBA00004245"/>
    </source>
</evidence>
<feature type="region of interest" description="Disordered" evidence="7">
    <location>
        <begin position="774"/>
        <end position="806"/>
    </location>
</feature>
<dbReference type="SUPFAM" id="SSF52540">
    <property type="entry name" value="P-loop containing nucleoside triphosphate hydrolases"/>
    <property type="match status" value="1"/>
</dbReference>
<evidence type="ECO:0000313" key="10">
    <source>
        <dbReference type="WBParaSite" id="TMUE_3000014344.1"/>
    </source>
</evidence>
<name>A0A5S6R4V5_TRIMR</name>
<feature type="coiled-coil region" evidence="6">
    <location>
        <begin position="1323"/>
        <end position="1357"/>
    </location>
</feature>
<keyword evidence="9" id="KW-1185">Reference proteome</keyword>
<dbReference type="GO" id="GO:0003777">
    <property type="term" value="F:microtubule motor activity"/>
    <property type="evidence" value="ECO:0007669"/>
    <property type="project" value="InterPro"/>
</dbReference>
<sequence>MSQVQLPAVWYNNFGLPRCRQAAWLPATCDAQVADTVNGSPSPDTVQLWTPLGRIFSASNQHCPTGAPILVRSQPWGPSTLDSWMGSLSAEPPTHQHPPLDAAQDGKSTPAVVRPSKLPAVPGGAEPLSRKSSRRRSTGTVHSHRHDSEPSTTGCRFNFCNAVKAYPPPLPPLLSRQLSNGGGRREGTSKLKIILRLLPTSSNSPNCADSRYIAVDSRQRQVTIAEQYISGRRPSIAGKGPTLKTFTYDAAFGCDDSLTEICSSSLLEVTQSVLNGEDACVLSFGHTGPGAQNTFVGEDKSVQSLGVIPCAISWVYRLINEQKKRTGSRFSVRVSALELSGSDERLRDLLAIDGGEEVELQNMNEVRVSSVEKAAHYLDMALSSRIFASEEERRNSHFVYTLHIYQYHVNQDGTGGVAGGRSRLHLIDLGSGEKSTKQGRTSLTQPAIGNVLLTLLQGQKHVPSRESKLTRLLKETIGTSQCKFVTVLSSISADPERYLESMNVLQISSRLYRLKRTKKSPLAISGQQSSGGESSCDDRSRRFVRRSASDPDCTTSSSEQSCDTVIFLGAPGVPYKVDPTMAKNRGVSCSAEQTAVAKHYVSSSDLLLPQRPSELMVGGGRSHGRLEPPTAEQQQQQSRFVGKKKLVEEWIDGPKARPFAPKAMEVGSTRLTEQSKRERVKQWIATQEKERLLSQAHLYPYFSPDEVEPAASNFKHINSNDHSVAREDELPTVATVGMSIPYGQCALRLLLPPSCNVPEMRYLEDIAEVEEESLSEKLSRHSDRKFPAPAVASSADRKRKPTDIDQTKAYLDGVTKSVSAAFSDMDGRLRILSYEEVETPYDSVSVRSGSRGSYSNNEEEAMDESPLSDEDLERAMEASMSSVRSHEILQKLKAESKFFVNSNASYASACAYPKVDDNLSNPVSIYKSLSPTCQSHWECASLSRRTDPEGKERSFEEFTGCTETPVKLGTQSARGELLEQQPTDPPLLQANAVCPSPVTSMASTGLPTAALTNRSSSSHLPVLNTFGKSAIPTASPNVNGHRTAADFTCSAQRAKTNNEVATKMAKSRVVRESKLPRCCATGGQTSKARKADAATEKAPLKKPEKTSTSNNKSPLGFLRQYRTGGLKQVNRGSVSPGRRTSSGYDSGPESGIGAAFQGRSYARIVSPYAKVTQPKPNPRSSSGLGSDNSSAVSSDPGSGTQRKGALHRTTGGRLSLGNAQRVNRNSAAHSSGYDSTGPGPKDREAVVKPSTCSLESPSETDVASPSQRSPKRRWLLSFMGKGSKSAPQSPGSPPSVVVSSAAPACNSPQENMVDSNGRRSSSFARERADNNRIMAKVEEAKREQEMLKAELRKAKDRLCVPLGKWTYDLHVLDCMGFNDSSMLEALTQETKILEKRVNACKSHVQMITVFDSRPSQSS</sequence>
<feature type="region of interest" description="Disordered" evidence="7">
    <location>
        <begin position="522"/>
        <end position="541"/>
    </location>
</feature>
<evidence type="ECO:0000256" key="7">
    <source>
        <dbReference type="SAM" id="MobiDB-lite"/>
    </source>
</evidence>
<evidence type="ECO:0000313" key="9">
    <source>
        <dbReference type="Proteomes" id="UP000046395"/>
    </source>
</evidence>
<feature type="region of interest" description="Disordered" evidence="7">
    <location>
        <begin position="1076"/>
        <end position="1152"/>
    </location>
</feature>
<feature type="compositionally biased region" description="Basic and acidic residues" evidence="7">
    <location>
        <begin position="1089"/>
        <end position="1105"/>
    </location>
</feature>
<feature type="compositionally biased region" description="Polar residues" evidence="7">
    <location>
        <begin position="1217"/>
        <end position="1234"/>
    </location>
</feature>
<comment type="caution">
    <text evidence="5">Lacks conserved residue(s) required for the propagation of feature annotation.</text>
</comment>
<dbReference type="InterPro" id="IPR027640">
    <property type="entry name" value="Kinesin-like_fam"/>
</dbReference>
<evidence type="ECO:0000259" key="8">
    <source>
        <dbReference type="PROSITE" id="PS50067"/>
    </source>
</evidence>
<dbReference type="PROSITE" id="PS50067">
    <property type="entry name" value="KINESIN_MOTOR_2"/>
    <property type="match status" value="1"/>
</dbReference>
<feature type="compositionally biased region" description="Low complexity" evidence="7">
    <location>
        <begin position="1180"/>
        <end position="1199"/>
    </location>
</feature>
<feature type="region of interest" description="Disordered" evidence="7">
    <location>
        <begin position="842"/>
        <end position="868"/>
    </location>
</feature>
<feature type="compositionally biased region" description="Basic and acidic residues" evidence="7">
    <location>
        <begin position="774"/>
        <end position="786"/>
    </location>
</feature>
<dbReference type="PRINTS" id="PR00380">
    <property type="entry name" value="KINESINHEAVY"/>
</dbReference>
<dbReference type="STRING" id="70415.A0A5S6R4V5"/>
<dbReference type="Gene3D" id="3.40.850.10">
    <property type="entry name" value="Kinesin motor domain"/>
    <property type="match status" value="1"/>
</dbReference>
<dbReference type="InterPro" id="IPR027417">
    <property type="entry name" value="P-loop_NTPase"/>
</dbReference>
<dbReference type="Pfam" id="PF00225">
    <property type="entry name" value="Kinesin"/>
    <property type="match status" value="1"/>
</dbReference>
<feature type="region of interest" description="Disordered" evidence="7">
    <location>
        <begin position="82"/>
        <end position="152"/>
    </location>
</feature>
<evidence type="ECO:0000256" key="5">
    <source>
        <dbReference type="PROSITE-ProRule" id="PRU00283"/>
    </source>
</evidence>
<keyword evidence="3" id="KW-0067">ATP-binding</keyword>
<evidence type="ECO:0000256" key="3">
    <source>
        <dbReference type="ARBA" id="ARBA00022840"/>
    </source>
</evidence>
<proteinExistence type="inferred from homology"/>
<feature type="compositionally biased region" description="Polar residues" evidence="7">
    <location>
        <begin position="1250"/>
        <end position="1268"/>
    </location>
</feature>
<comment type="similarity">
    <text evidence="5">Belongs to the TRAFAC class myosin-kinesin ATPase superfamily. Kinesin family.</text>
</comment>
<keyword evidence="6" id="KW-0175">Coiled coil</keyword>